<dbReference type="InterPro" id="IPR010985">
    <property type="entry name" value="Ribbon_hlx_hlx"/>
</dbReference>
<keyword evidence="4" id="KW-1185">Reference proteome</keyword>
<evidence type="ECO:0000313" key="4">
    <source>
        <dbReference type="Proteomes" id="UP000252586"/>
    </source>
</evidence>
<gene>
    <name evidence="3" type="ORF">DFR74_105113</name>
</gene>
<dbReference type="STRING" id="1210090.GCA_001613185_01691"/>
<proteinExistence type="inferred from homology"/>
<sequence>MTKTERVELRLDKDLQEQIAAAADAVDERVSEFIRKAAFDRADRILALSSRTLMPAAQFDAMMSALDVPDEAPELRKAAAAPRAFTRR</sequence>
<name>A0A366DKZ0_9NOCA</name>
<dbReference type="AlphaFoldDB" id="A0A366DKZ0"/>
<dbReference type="Gene3D" id="1.20.5.780">
    <property type="entry name" value="Single helix bin"/>
    <property type="match status" value="1"/>
</dbReference>
<dbReference type="Pfam" id="PF08681">
    <property type="entry name" value="TacA1"/>
    <property type="match status" value="1"/>
</dbReference>
<comment type="similarity">
    <text evidence="2">Belongs to the TacA antitoxin family.</text>
</comment>
<dbReference type="GO" id="GO:0006355">
    <property type="term" value="P:regulation of DNA-templated transcription"/>
    <property type="evidence" value="ECO:0007669"/>
    <property type="project" value="InterPro"/>
</dbReference>
<accession>A0A366DKZ0</accession>
<evidence type="ECO:0000313" key="3">
    <source>
        <dbReference type="EMBL" id="RBO90711.1"/>
    </source>
</evidence>
<keyword evidence="1" id="KW-1277">Toxin-antitoxin system</keyword>
<evidence type="ECO:0000256" key="1">
    <source>
        <dbReference type="ARBA" id="ARBA00022649"/>
    </source>
</evidence>
<evidence type="ECO:0000256" key="2">
    <source>
        <dbReference type="ARBA" id="ARBA00049988"/>
    </source>
</evidence>
<dbReference type="EMBL" id="QNRE01000005">
    <property type="protein sequence ID" value="RBO90711.1"/>
    <property type="molecule type" value="Genomic_DNA"/>
</dbReference>
<organism evidence="3 4">
    <name type="scientific">Nocardia puris</name>
    <dbReference type="NCBI Taxonomy" id="208602"/>
    <lineage>
        <taxon>Bacteria</taxon>
        <taxon>Bacillati</taxon>
        <taxon>Actinomycetota</taxon>
        <taxon>Actinomycetes</taxon>
        <taxon>Mycobacteriales</taxon>
        <taxon>Nocardiaceae</taxon>
        <taxon>Nocardia</taxon>
    </lineage>
</organism>
<reference evidence="3 4" key="1">
    <citation type="submission" date="2018-06" db="EMBL/GenBank/DDBJ databases">
        <title>Genomic Encyclopedia of Type Strains, Phase IV (KMG-IV): sequencing the most valuable type-strain genomes for metagenomic binning, comparative biology and taxonomic classification.</title>
        <authorList>
            <person name="Goeker M."/>
        </authorList>
    </citation>
    <scope>NUCLEOTIDE SEQUENCE [LARGE SCALE GENOMIC DNA]</scope>
    <source>
        <strain evidence="3 4">DSM 44599</strain>
    </source>
</reference>
<dbReference type="SUPFAM" id="SSF47598">
    <property type="entry name" value="Ribbon-helix-helix"/>
    <property type="match status" value="1"/>
</dbReference>
<dbReference type="InterPro" id="IPR014795">
    <property type="entry name" value="TacA_1-like"/>
</dbReference>
<dbReference type="RefSeq" id="WP_067505978.1">
    <property type="nucleotide sequence ID" value="NZ_CP107943.1"/>
</dbReference>
<comment type="caution">
    <text evidence="3">The sequence shown here is derived from an EMBL/GenBank/DDBJ whole genome shotgun (WGS) entry which is preliminary data.</text>
</comment>
<dbReference type="OrthoDB" id="3431911at2"/>
<protein>
    <submittedName>
        <fullName evidence="3">Uncharacterized protein (DUF1778 family)</fullName>
    </submittedName>
</protein>
<dbReference type="Proteomes" id="UP000252586">
    <property type="component" value="Unassembled WGS sequence"/>
</dbReference>